<evidence type="ECO:0000313" key="3">
    <source>
        <dbReference type="Proteomes" id="UP000048984"/>
    </source>
</evidence>
<comment type="caution">
    <text evidence="2">The sequence shown here is derived from an EMBL/GenBank/DDBJ whole genome shotgun (WGS) entry which is preliminary data.</text>
</comment>
<proteinExistence type="predicted"/>
<protein>
    <submittedName>
        <fullName evidence="2">Uncharacterized protein</fullName>
    </submittedName>
</protein>
<dbReference type="RefSeq" id="WP_054357578.1">
    <property type="nucleotide sequence ID" value="NZ_JAPCYQ010000001.1"/>
</dbReference>
<name>A0A0P6WAA4_9HYPH</name>
<dbReference type="STRING" id="665126.ABB55_03550"/>
<evidence type="ECO:0000256" key="1">
    <source>
        <dbReference type="SAM" id="MobiDB-lite"/>
    </source>
</evidence>
<dbReference type="Proteomes" id="UP000048984">
    <property type="component" value="Unassembled WGS sequence"/>
</dbReference>
<feature type="region of interest" description="Disordered" evidence="1">
    <location>
        <begin position="1"/>
        <end position="61"/>
    </location>
</feature>
<organism evidence="2 3">
    <name type="scientific">Prosthecodimorpha hirschii</name>
    <dbReference type="NCBI Taxonomy" id="665126"/>
    <lineage>
        <taxon>Bacteria</taxon>
        <taxon>Pseudomonadati</taxon>
        <taxon>Pseudomonadota</taxon>
        <taxon>Alphaproteobacteria</taxon>
        <taxon>Hyphomicrobiales</taxon>
        <taxon>Ancalomicrobiaceae</taxon>
        <taxon>Prosthecodimorpha</taxon>
    </lineage>
</organism>
<dbReference type="Pfam" id="PF13770">
    <property type="entry name" value="DUF4169"/>
    <property type="match status" value="1"/>
</dbReference>
<dbReference type="AlphaFoldDB" id="A0A0P6WAA4"/>
<evidence type="ECO:0000313" key="2">
    <source>
        <dbReference type="EMBL" id="KPL51416.1"/>
    </source>
</evidence>
<feature type="compositionally biased region" description="Basic and acidic residues" evidence="1">
    <location>
        <begin position="15"/>
        <end position="61"/>
    </location>
</feature>
<dbReference type="EMBL" id="LJYW01000001">
    <property type="protein sequence ID" value="KPL51416.1"/>
    <property type="molecule type" value="Genomic_DNA"/>
</dbReference>
<accession>A0A0P6WAA4</accession>
<reference evidence="2 3" key="1">
    <citation type="submission" date="2015-09" db="EMBL/GenBank/DDBJ databases">
        <authorList>
            <person name="Jackson K.R."/>
            <person name="Lunt B.L."/>
            <person name="Fisher J.N.B."/>
            <person name="Gardner A.V."/>
            <person name="Bailey M.E."/>
            <person name="Deus L.M."/>
            <person name="Earl A.S."/>
            <person name="Gibby P.D."/>
            <person name="Hartmann K.A."/>
            <person name="Liu J.E."/>
            <person name="Manci A.M."/>
            <person name="Nielsen D.A."/>
            <person name="Solomon M.B."/>
            <person name="Breakwell D.P."/>
            <person name="Burnett S.H."/>
            <person name="Grose J.H."/>
        </authorList>
    </citation>
    <scope>NUCLEOTIDE SEQUENCE [LARGE SCALE GENOMIC DNA]</scope>
    <source>
        <strain evidence="2 3">16</strain>
    </source>
</reference>
<reference evidence="2 3" key="2">
    <citation type="submission" date="2015-10" db="EMBL/GenBank/DDBJ databases">
        <title>Draft Genome Sequence of Prosthecomicrobium hirschii ATCC 27832.</title>
        <authorList>
            <person name="Daniel J."/>
            <person name="Givan S.A."/>
            <person name="Brun Y.V."/>
            <person name="Brown P.J."/>
        </authorList>
    </citation>
    <scope>NUCLEOTIDE SEQUENCE [LARGE SCALE GENOMIC DNA]</scope>
    <source>
        <strain evidence="2 3">16</strain>
    </source>
</reference>
<keyword evidence="3" id="KW-1185">Reference proteome</keyword>
<gene>
    <name evidence="2" type="ORF">ABB55_03550</name>
</gene>
<dbReference type="InterPro" id="IPR025227">
    <property type="entry name" value="DUF4169"/>
</dbReference>
<sequence>MGEIVSLGKARKAKALAERRETAAENRVRFGRTKAERTAQSAETDRTERRLEGHRREGDES</sequence>